<dbReference type="InterPro" id="IPR001789">
    <property type="entry name" value="Sig_transdc_resp-reg_receiver"/>
</dbReference>
<comment type="caution">
    <text evidence="4">The sequence shown here is derived from an EMBL/GenBank/DDBJ whole genome shotgun (WGS) entry which is preliminary data.</text>
</comment>
<dbReference type="GO" id="GO:0000160">
    <property type="term" value="P:phosphorelay signal transduction system"/>
    <property type="evidence" value="ECO:0007669"/>
    <property type="project" value="InterPro"/>
</dbReference>
<dbReference type="Pfam" id="PF00072">
    <property type="entry name" value="Response_reg"/>
    <property type="match status" value="1"/>
</dbReference>
<evidence type="ECO:0000256" key="1">
    <source>
        <dbReference type="ARBA" id="ARBA00022553"/>
    </source>
</evidence>
<dbReference type="OrthoDB" id="582170at2"/>
<accession>A0A7X3MU10</accession>
<dbReference type="Proteomes" id="UP000436483">
    <property type="component" value="Unassembled WGS sequence"/>
</dbReference>
<evidence type="ECO:0000313" key="4">
    <source>
        <dbReference type="EMBL" id="MXQ13214.1"/>
    </source>
</evidence>
<dbReference type="RefSeq" id="WP_160885965.1">
    <property type="nucleotide sequence ID" value="NZ_WURB01000014.1"/>
</dbReference>
<dbReference type="Gene3D" id="3.40.50.2300">
    <property type="match status" value="1"/>
</dbReference>
<dbReference type="PANTHER" id="PTHR44591:SF24">
    <property type="entry name" value="PROTEIN-GLUTAMATE METHYLESTERASE_PROTEIN-GLUTAMINE GLUTAMINASE 1"/>
    <property type="match status" value="1"/>
</dbReference>
<dbReference type="PANTHER" id="PTHR44591">
    <property type="entry name" value="STRESS RESPONSE REGULATOR PROTEIN 1"/>
    <property type="match status" value="1"/>
</dbReference>
<evidence type="ECO:0000256" key="2">
    <source>
        <dbReference type="PROSITE-ProRule" id="PRU00169"/>
    </source>
</evidence>
<dbReference type="InterPro" id="IPR050595">
    <property type="entry name" value="Bact_response_regulator"/>
</dbReference>
<organism evidence="4 5">
    <name type="scientific">Microvirga makkahensis</name>
    <dbReference type="NCBI Taxonomy" id="1128670"/>
    <lineage>
        <taxon>Bacteria</taxon>
        <taxon>Pseudomonadati</taxon>
        <taxon>Pseudomonadota</taxon>
        <taxon>Alphaproteobacteria</taxon>
        <taxon>Hyphomicrobiales</taxon>
        <taxon>Methylobacteriaceae</taxon>
        <taxon>Microvirga</taxon>
    </lineage>
</organism>
<sequence length="128" mass="14071">MHNGRKPRVLIVEDETMISMLIEDMVCDIGGHVVGPAASFEQAMTLALETDFDLAVLDVKLDGLVVYPIADVLRCRGIPFIFMTGYDSSVVPERYQHARVLSKPFSHQTFNETLEGVFARASVAPAAC</sequence>
<feature type="modified residue" description="4-aspartylphosphate" evidence="2">
    <location>
        <position position="58"/>
    </location>
</feature>
<evidence type="ECO:0000259" key="3">
    <source>
        <dbReference type="PROSITE" id="PS50110"/>
    </source>
</evidence>
<dbReference type="PROSITE" id="PS50110">
    <property type="entry name" value="RESPONSE_REGULATORY"/>
    <property type="match status" value="1"/>
</dbReference>
<name>A0A7X3MU10_9HYPH</name>
<evidence type="ECO:0000313" key="5">
    <source>
        <dbReference type="Proteomes" id="UP000436483"/>
    </source>
</evidence>
<dbReference type="InterPro" id="IPR011006">
    <property type="entry name" value="CheY-like_superfamily"/>
</dbReference>
<dbReference type="EMBL" id="WURB01000014">
    <property type="protein sequence ID" value="MXQ13214.1"/>
    <property type="molecule type" value="Genomic_DNA"/>
</dbReference>
<protein>
    <submittedName>
        <fullName evidence="4">Response regulator</fullName>
    </submittedName>
</protein>
<gene>
    <name evidence="4" type="ORF">GR328_17430</name>
</gene>
<reference evidence="4 5" key="2">
    <citation type="submission" date="2020-01" db="EMBL/GenBank/DDBJ databases">
        <title>Microvirga sp. nov., an arsenate reduction bacterium isolated from Tibet hotspring sediments.</title>
        <authorList>
            <person name="Xian W.-D."/>
            <person name="Li W.-J."/>
        </authorList>
    </citation>
    <scope>NUCLEOTIDE SEQUENCE [LARGE SCALE GENOMIC DNA]</scope>
    <source>
        <strain evidence="4 5">KCTC 23863</strain>
    </source>
</reference>
<keyword evidence="5" id="KW-1185">Reference proteome</keyword>
<proteinExistence type="predicted"/>
<dbReference type="AlphaFoldDB" id="A0A7X3MU10"/>
<keyword evidence="1 2" id="KW-0597">Phosphoprotein</keyword>
<dbReference type="SUPFAM" id="SSF52172">
    <property type="entry name" value="CheY-like"/>
    <property type="match status" value="1"/>
</dbReference>
<dbReference type="SMART" id="SM00448">
    <property type="entry name" value="REC"/>
    <property type="match status" value="1"/>
</dbReference>
<feature type="domain" description="Response regulatory" evidence="3">
    <location>
        <begin position="8"/>
        <end position="118"/>
    </location>
</feature>
<reference evidence="4 5" key="1">
    <citation type="submission" date="2019-12" db="EMBL/GenBank/DDBJ databases">
        <authorList>
            <person name="Yuan C.-G."/>
        </authorList>
    </citation>
    <scope>NUCLEOTIDE SEQUENCE [LARGE SCALE GENOMIC DNA]</scope>
    <source>
        <strain evidence="4 5">KCTC 23863</strain>
    </source>
</reference>